<evidence type="ECO:0000313" key="2">
    <source>
        <dbReference type="Proteomes" id="UP000030661"/>
    </source>
</evidence>
<reference evidence="1" key="1">
    <citation type="journal article" date="2015" name="PeerJ">
        <title>First genomic representation of candidate bacterial phylum KSB3 points to enhanced environmental sensing as a trigger of wastewater bulking.</title>
        <authorList>
            <person name="Sekiguchi Y."/>
            <person name="Ohashi A."/>
            <person name="Parks D.H."/>
            <person name="Yamauchi T."/>
            <person name="Tyson G.W."/>
            <person name="Hugenholtz P."/>
        </authorList>
    </citation>
    <scope>NUCLEOTIDE SEQUENCE [LARGE SCALE GENOMIC DNA]</scope>
</reference>
<dbReference type="Proteomes" id="UP000030661">
    <property type="component" value="Unassembled WGS sequence"/>
</dbReference>
<accession>A0A081C667</accession>
<dbReference type="EMBL" id="DF820471">
    <property type="protein sequence ID" value="GAK60072.1"/>
    <property type="molecule type" value="Genomic_DNA"/>
</dbReference>
<sequence length="60" mass="7283">MNFLINTGNRRNFAEFLKIWCRKFLQGNFEMKFLINTGERRSFAKFLKIGCRFSLQNTRE</sequence>
<keyword evidence="2" id="KW-1185">Reference proteome</keyword>
<protein>
    <submittedName>
        <fullName evidence="1">Uncharacterized protein</fullName>
    </submittedName>
</protein>
<dbReference type="AlphaFoldDB" id="A0A081C667"/>
<evidence type="ECO:0000313" key="1">
    <source>
        <dbReference type="EMBL" id="GAK60072.1"/>
    </source>
</evidence>
<proteinExistence type="predicted"/>
<dbReference type="HOGENOM" id="CLU_2931894_0_0_0"/>
<gene>
    <name evidence="1" type="ORF">U27_07060</name>
</gene>
<name>A0A081C667_VECG1</name>
<organism evidence="1">
    <name type="scientific">Vecturithrix granuli</name>
    <dbReference type="NCBI Taxonomy" id="1499967"/>
    <lineage>
        <taxon>Bacteria</taxon>
        <taxon>Candidatus Moduliflexota</taxon>
        <taxon>Candidatus Vecturitrichia</taxon>
        <taxon>Candidatus Vecturitrichales</taxon>
        <taxon>Candidatus Vecturitrichaceae</taxon>
        <taxon>Candidatus Vecturithrix</taxon>
    </lineage>
</organism>